<protein>
    <submittedName>
        <fullName evidence="2">Uncharacterized protein</fullName>
    </submittedName>
</protein>
<accession>A0A5N5P1K9</accession>
<dbReference type="InterPro" id="IPR053329">
    <property type="entry name" value="Merozoite_Surface_Assoc"/>
</dbReference>
<evidence type="ECO:0000256" key="1">
    <source>
        <dbReference type="SAM" id="SignalP"/>
    </source>
</evidence>
<sequence length="358" mass="36547">MASKLLLVLLFSALVCSTSARKLVGGEKGSFEDEKNLFRHPGFGGGAGGGGGFGGGGGLGGGSGFGGGAGGGAGGGLGGGAGGGGGFGGGAGGGGGLGGGAGGGFGGGAGAGGGLGGGAGGGGGFGGGGGGGLGGGSGGGFGGGAGGGFEVTDGCSNYRVQFKLDSLGFGEERKSMYHTWEVEAAQSQLFYSHRRDQVCPVLLLSSGTYARHNSIARLYHKQGWFNRSIYTIKSKERKPILNPSCKRLSRCWKSHYHVPQSTIAALMKVFANMESLKIKLRLFPSVKLMERNLVYWLKKHEENKHQLGEKLWLVHKWEGERCNVNKLFVKERDVEELLGLLKRTGATTMKNNENAGFF</sequence>
<feature type="chain" id="PRO_5024446830" evidence="1">
    <location>
        <begin position="21"/>
        <end position="358"/>
    </location>
</feature>
<evidence type="ECO:0000313" key="2">
    <source>
        <dbReference type="EMBL" id="KAB5572963.1"/>
    </source>
</evidence>
<evidence type="ECO:0000313" key="3">
    <source>
        <dbReference type="Proteomes" id="UP000326939"/>
    </source>
</evidence>
<organism evidence="2 3">
    <name type="scientific">Salix brachista</name>
    <dbReference type="NCBI Taxonomy" id="2182728"/>
    <lineage>
        <taxon>Eukaryota</taxon>
        <taxon>Viridiplantae</taxon>
        <taxon>Streptophyta</taxon>
        <taxon>Embryophyta</taxon>
        <taxon>Tracheophyta</taxon>
        <taxon>Spermatophyta</taxon>
        <taxon>Magnoliopsida</taxon>
        <taxon>eudicotyledons</taxon>
        <taxon>Gunneridae</taxon>
        <taxon>Pentapetalae</taxon>
        <taxon>rosids</taxon>
        <taxon>fabids</taxon>
        <taxon>Malpighiales</taxon>
        <taxon>Salicaceae</taxon>
        <taxon>Saliceae</taxon>
        <taxon>Salix</taxon>
    </lineage>
</organism>
<name>A0A5N5P1K9_9ROSI</name>
<keyword evidence="1" id="KW-0732">Signal</keyword>
<dbReference type="PANTHER" id="PTHR39110">
    <property type="entry name" value="TRANSMEMBRANE PROTEIN"/>
    <property type="match status" value="1"/>
</dbReference>
<dbReference type="EMBL" id="VDCV01000001">
    <property type="protein sequence ID" value="KAB5572963.1"/>
    <property type="molecule type" value="Genomic_DNA"/>
</dbReference>
<reference evidence="3" key="1">
    <citation type="journal article" date="2019" name="Gigascience">
        <title>De novo genome assembly of the endangered Acer yangbiense, a plant species with extremely small populations endemic to Yunnan Province, China.</title>
        <authorList>
            <person name="Yang J."/>
            <person name="Wariss H.M."/>
            <person name="Tao L."/>
            <person name="Zhang R."/>
            <person name="Yun Q."/>
            <person name="Hollingsworth P."/>
            <person name="Dao Z."/>
            <person name="Luo G."/>
            <person name="Guo H."/>
            <person name="Ma Y."/>
            <person name="Sun W."/>
        </authorList>
    </citation>
    <scope>NUCLEOTIDE SEQUENCE [LARGE SCALE GENOMIC DNA]</scope>
    <source>
        <strain evidence="3">cv. br00</strain>
    </source>
</reference>
<comment type="caution">
    <text evidence="2">The sequence shown here is derived from an EMBL/GenBank/DDBJ whole genome shotgun (WGS) entry which is preliminary data.</text>
</comment>
<dbReference type="PRINTS" id="PR01228">
    <property type="entry name" value="EGGSHELL"/>
</dbReference>
<proteinExistence type="predicted"/>
<dbReference type="Proteomes" id="UP000326939">
    <property type="component" value="Chromosome 1"/>
</dbReference>
<feature type="signal peptide" evidence="1">
    <location>
        <begin position="1"/>
        <end position="20"/>
    </location>
</feature>
<dbReference type="PANTHER" id="PTHR39110:SF5">
    <property type="entry name" value="GLYCINE-RICH PROTEIN 5"/>
    <property type="match status" value="1"/>
</dbReference>
<gene>
    <name evidence="2" type="ORF">DKX38_000157</name>
</gene>
<dbReference type="AlphaFoldDB" id="A0A5N5P1K9"/>
<keyword evidence="3" id="KW-1185">Reference proteome</keyword>